<dbReference type="Proteomes" id="UP001595533">
    <property type="component" value="Unassembled WGS sequence"/>
</dbReference>
<keyword evidence="4 5" id="KW-0720">Serine protease</keyword>
<keyword evidence="2 5" id="KW-0645">Protease</keyword>
<dbReference type="Gene3D" id="2.60.120.380">
    <property type="match status" value="1"/>
</dbReference>
<dbReference type="PANTHER" id="PTHR43399:SF4">
    <property type="entry name" value="CELL WALL-ASSOCIATED PROTEASE"/>
    <property type="match status" value="1"/>
</dbReference>
<sequence length="768" mass="81789">MNPSKIAVCSLLLIFSFSLQATESWLRITNPGPQLRDSLPPQGIEYEHFLWVPAEQNAEWSALLTAAQTTTIDRPFHFRIDQQWLDLKTAQLPGDAWFASSLTEEADFHLLQFAGPVRSEWLAAATAEGIELVRPLAPFSWIVWARPQQLNVIEQQSFVRQTAHLLPVFRVQADNRNLNGTALYSMGLVYQERQNAVMTQLEAQGASVLSVLPFNDHLVVLNFRLDGDQYLNAANIPGLLTIQRIDPSAGPRGEMSQQTIVNNYTGQNPATPGWSSWLSATGLDGNGVTVSVVDGGIYQNHPDLTNVIPCSGTGASCNDSSDSHGTHVAGAIGGTGINGTTDGNGFNRGLGVAPGVQIVEQLYSPLLGGGPGGMVAGGMLSIYKDAQTSGALLSNNSWGPTGSPQGYDIPTMEIDMISRDANPDLPGNQPVLAVWSIMNGGGDGFGSCSPSSLGSPDEAKNLFAVGSTSLQSGNLNQVANVFNVSSNSAHGPACDGRQVPHIVAPGCNTDAPDSPSGYGLKCGTSMASPVISGAVSLFWEQYRNNNEGADPSPALVKSVFTAVADDLEGNNDADGQTMGHAPDRKQGWGRVNLEKVINPVNDVYLFDQAHVFDQTGQQWQLQLRPDDPQQPMRLMLVWTDAPGSGLGGTNPAWVNDLDLSVTADQLYLGNQFGADAFSSPGGSPDGINNMEAVFLRADQHNGNPITVSVLAANIVGDALNPYVSGTPQQDFALACYNCREQALPDLIFADDFGPLPGDLIFYNGFNNP</sequence>
<keyword evidence="9" id="KW-1185">Reference proteome</keyword>
<evidence type="ECO:0000313" key="8">
    <source>
        <dbReference type="EMBL" id="MFC3194525.1"/>
    </source>
</evidence>
<reference evidence="9" key="1">
    <citation type="journal article" date="2019" name="Int. J. Syst. Evol. Microbiol.">
        <title>The Global Catalogue of Microorganisms (GCM) 10K type strain sequencing project: providing services to taxonomists for standard genome sequencing and annotation.</title>
        <authorList>
            <consortium name="The Broad Institute Genomics Platform"/>
            <consortium name="The Broad Institute Genome Sequencing Center for Infectious Disease"/>
            <person name="Wu L."/>
            <person name="Ma J."/>
        </authorList>
    </citation>
    <scope>NUCLEOTIDE SEQUENCE [LARGE SCALE GENOMIC DNA]</scope>
    <source>
        <strain evidence="9">KCTC 42953</strain>
    </source>
</reference>
<dbReference type="SUPFAM" id="SSF52743">
    <property type="entry name" value="Subtilisin-like"/>
    <property type="match status" value="1"/>
</dbReference>
<dbReference type="PROSITE" id="PS00138">
    <property type="entry name" value="SUBTILASE_SER"/>
    <property type="match status" value="1"/>
</dbReference>
<name>A0ABV7J8Q8_9GAMM</name>
<comment type="similarity">
    <text evidence="1 5">Belongs to the peptidase S8 family.</text>
</comment>
<dbReference type="InterPro" id="IPR015500">
    <property type="entry name" value="Peptidase_S8_subtilisin-rel"/>
</dbReference>
<dbReference type="InterPro" id="IPR036852">
    <property type="entry name" value="Peptidase_S8/S53_dom_sf"/>
</dbReference>
<evidence type="ECO:0000259" key="7">
    <source>
        <dbReference type="Pfam" id="PF00082"/>
    </source>
</evidence>
<feature type="active site" description="Charge relay system" evidence="5">
    <location>
        <position position="525"/>
    </location>
</feature>
<dbReference type="InterPro" id="IPR022398">
    <property type="entry name" value="Peptidase_S8_His-AS"/>
</dbReference>
<evidence type="ECO:0000256" key="5">
    <source>
        <dbReference type="PROSITE-ProRule" id="PRU01240"/>
    </source>
</evidence>
<dbReference type="EMBL" id="JBHRTS010000004">
    <property type="protein sequence ID" value="MFC3194525.1"/>
    <property type="molecule type" value="Genomic_DNA"/>
</dbReference>
<keyword evidence="3 5" id="KW-0378">Hydrolase</keyword>
<dbReference type="InterPro" id="IPR008979">
    <property type="entry name" value="Galactose-bd-like_sf"/>
</dbReference>
<dbReference type="PROSITE" id="PS00137">
    <property type="entry name" value="SUBTILASE_HIS"/>
    <property type="match status" value="1"/>
</dbReference>
<evidence type="ECO:0000256" key="1">
    <source>
        <dbReference type="ARBA" id="ARBA00011073"/>
    </source>
</evidence>
<evidence type="ECO:0000313" key="9">
    <source>
        <dbReference type="Proteomes" id="UP001595533"/>
    </source>
</evidence>
<dbReference type="InterPro" id="IPR000209">
    <property type="entry name" value="Peptidase_S8/S53_dom"/>
</dbReference>
<dbReference type="PANTHER" id="PTHR43399">
    <property type="entry name" value="SUBTILISIN-RELATED"/>
    <property type="match status" value="1"/>
</dbReference>
<dbReference type="RefSeq" id="WP_077411231.1">
    <property type="nucleotide sequence ID" value="NZ_JBHRTS010000004.1"/>
</dbReference>
<evidence type="ECO:0000256" key="4">
    <source>
        <dbReference type="ARBA" id="ARBA00022825"/>
    </source>
</evidence>
<accession>A0ABV7J8Q8</accession>
<evidence type="ECO:0000256" key="3">
    <source>
        <dbReference type="ARBA" id="ARBA00022801"/>
    </source>
</evidence>
<gene>
    <name evidence="8" type="ORF">ACFODZ_09775</name>
</gene>
<dbReference type="PRINTS" id="PR00723">
    <property type="entry name" value="SUBTILISIN"/>
</dbReference>
<proteinExistence type="inferred from homology"/>
<dbReference type="InterPro" id="IPR023828">
    <property type="entry name" value="Peptidase_S8_Ser-AS"/>
</dbReference>
<evidence type="ECO:0000256" key="6">
    <source>
        <dbReference type="SAM" id="SignalP"/>
    </source>
</evidence>
<keyword evidence="6" id="KW-0732">Signal</keyword>
<dbReference type="Gene3D" id="3.40.50.200">
    <property type="entry name" value="Peptidase S8/S53 domain"/>
    <property type="match status" value="1"/>
</dbReference>
<organism evidence="8 9">
    <name type="scientific">Marinicella sediminis</name>
    <dbReference type="NCBI Taxonomy" id="1792834"/>
    <lineage>
        <taxon>Bacteria</taxon>
        <taxon>Pseudomonadati</taxon>
        <taxon>Pseudomonadota</taxon>
        <taxon>Gammaproteobacteria</taxon>
        <taxon>Lysobacterales</taxon>
        <taxon>Marinicellaceae</taxon>
        <taxon>Marinicella</taxon>
    </lineage>
</organism>
<feature type="active site" description="Charge relay system" evidence="5">
    <location>
        <position position="294"/>
    </location>
</feature>
<feature type="active site" description="Charge relay system" evidence="5">
    <location>
        <position position="324"/>
    </location>
</feature>
<feature type="domain" description="Peptidase S8/S53" evidence="7">
    <location>
        <begin position="285"/>
        <end position="589"/>
    </location>
</feature>
<dbReference type="Pfam" id="PF00082">
    <property type="entry name" value="Peptidase_S8"/>
    <property type="match status" value="1"/>
</dbReference>
<protein>
    <submittedName>
        <fullName evidence="8">S8 family serine peptidase</fullName>
    </submittedName>
</protein>
<dbReference type="PROSITE" id="PS51892">
    <property type="entry name" value="SUBTILASE"/>
    <property type="match status" value="1"/>
</dbReference>
<evidence type="ECO:0000256" key="2">
    <source>
        <dbReference type="ARBA" id="ARBA00022670"/>
    </source>
</evidence>
<dbReference type="InterPro" id="IPR051048">
    <property type="entry name" value="Peptidase_S8/S53_subtilisin"/>
</dbReference>
<feature type="chain" id="PRO_5047420479" evidence="6">
    <location>
        <begin position="22"/>
        <end position="768"/>
    </location>
</feature>
<comment type="caution">
    <text evidence="8">The sequence shown here is derived from an EMBL/GenBank/DDBJ whole genome shotgun (WGS) entry which is preliminary data.</text>
</comment>
<dbReference type="SUPFAM" id="SSF49785">
    <property type="entry name" value="Galactose-binding domain-like"/>
    <property type="match status" value="1"/>
</dbReference>
<feature type="signal peptide" evidence="6">
    <location>
        <begin position="1"/>
        <end position="21"/>
    </location>
</feature>